<dbReference type="SUPFAM" id="SSF48371">
    <property type="entry name" value="ARM repeat"/>
    <property type="match status" value="2"/>
</dbReference>
<feature type="repeat" description="ARM" evidence="2">
    <location>
        <begin position="973"/>
        <end position="1002"/>
    </location>
</feature>
<sequence>MDPIESVEYNGFETTNGNSHNDDHGWKKVVYPKRNRKQKPADQAAATKNGVTGNLIPNGTLSNGGGNVFRSLEEQAEGRHLQILAAKKASDTADVSDGGRSKWRSNGYGDEGYDFDDSDSEIAVGKENLKAEEVKKPKVKKVKKPKVTLAEAAAKIDVSNLAAFLVEASIPLSHIPEAVYKTSADWINQRPIEALGAFVLWGLDCILADLAVQQGGVKGGKKGAQQASSKSQVAIFVAVAMVLRKKPDALTNILPTLRENPKYQGQDKLPVTVWMMAQASQGDISVGLYSWAHNLLPVVSSKSCNPQSRDLILQLVERILSNPKARTILVNGAVRKGERLIPPPSFEILVRLTFPASSARVKENLYTDNLKASVAVLKKLIGEWKERSVKLTPAETLTLNQTMKSLRQKNEEALTEGGNGVSQSLYKDADKYCKVIAGKLSSGGCIKSIATTAALLAATGFAGAAALSANPEAIAYLKNLFIREKVRTFEESDSFFTEGTFELIRFLMSLSTIASGIGVLELPCLRLLPISSTQIQFLTVEARKQSRRIRRERSFSPFPVLIQSNRRLRHGFSELNSSFDRSNSGETGSDTTLKDGEEVRSESSSGVGDSYVGLFVGMLGLDNDPLDREQAIETLWKYSLGGKKCIDAIMQFHGCLNLIVNLLKSESSSACEAAAGLIRSIASVNLYRESVAESGALEEITALLSRPSLATVVKEQCICALWNLTVDEEIREKVADFDILRLLISFLEDDDVNVKEAAGGVLANLALSRSTHKILVEVGVIPKLAKLLKADNTENKGSKVIRKEARNVLLELAKDEYYRILVIEEGVVPIPIIGADAYKSFRPDLYSWPSLPDGINIEQTAKAPSRFGASELLLGLNVDKNVDDVDEAKMKAIVGRTNQQFLARIGAIEFEKEIKSEGPGKSQQLTLLPCVDGVARLVLILGLADELAATRAAESIADASINEDMRVSFMEAGAVKPLVQLLANNNKETVKLPVIRALKNLSLRSINYSKHRMGMNRKEVLDAAVFSRLVQIAKTASPNLLRNAISVIEFGIISNPNMDTIISKDITTVLDLALRQKVLEAYNTFYGNAEPENEAEELEKHLLKLEEAGLTISAASRLLTKLLDSESFRQTIDTAVFIELVRKILRSSLPLHYKDWVAACLVKLTALSSPSQSLNNPINLEVTLYKTIPSLVEQMSFSSSPETKEAAVLELNKIVSEGVPESIQTLASQGGIEPLVKLLEERNERCVEASLSVLYNLTMDSENHTAIIRAGAVPVLRRIVMSQRPQWEKALRLLRNLPV</sequence>
<reference evidence="4" key="1">
    <citation type="submission" date="1998-02" db="EMBL/GenBank/DDBJ databases">
        <authorList>
            <person name="Federspiel N.A."/>
            <person name="Palm C.J."/>
            <person name="Conway A.B."/>
            <person name="Kurtz D.B."/>
            <person name="Conway A.R."/>
            <person name="Au M."/>
            <person name="Araujo R."/>
            <person name="Buehler E."/>
            <person name="Dewar K."/>
            <person name="Feng J."/>
            <person name="Kim C."/>
            <person name="Li Y."/>
            <person name="Oji O."/>
            <person name="Osborne B.I."/>
            <person name="Shinn P."/>
            <person name="Sun H."/>
            <person name="Toriumi M."/>
            <person name="Vysotskaia V.S."/>
            <person name="Yu G."/>
            <person name="Ecker J."/>
            <person name="Theologis A."/>
            <person name="Davis R.W."/>
        </authorList>
    </citation>
    <scope>NUCLEOTIDE SEQUENCE</scope>
</reference>
<feature type="repeat" description="ARM" evidence="2">
    <location>
        <begin position="695"/>
        <end position="734"/>
    </location>
</feature>
<proteinExistence type="predicted"/>
<evidence type="ECO:0000256" key="1">
    <source>
        <dbReference type="ARBA" id="ARBA00022737"/>
    </source>
</evidence>
<dbReference type="InterPro" id="IPR011989">
    <property type="entry name" value="ARM-like"/>
</dbReference>
<feature type="compositionally biased region" description="Basic and acidic residues" evidence="3">
    <location>
        <begin position="592"/>
        <end position="601"/>
    </location>
</feature>
<reference key="2">
    <citation type="journal article" date="2000" name="Nature">
        <title>Sequence and analysis of chromosome 1 of the plant Arabidopsis thaliana.</title>
        <authorList>
            <person name="Theologis A."/>
            <person name="Ecker J.R."/>
            <person name="Palm C.J."/>
            <person name="Federspiel N.A."/>
            <person name="Kaul S."/>
            <person name="White O."/>
            <person name="Alonso J."/>
            <person name="Altafi H."/>
            <person name="Araujo R."/>
            <person name="Bowman C.L."/>
            <person name="Brooks S.Y."/>
            <person name="Buehler E."/>
            <person name="Chan A."/>
            <person name="Chao Q."/>
            <person name="Chen H."/>
            <person name="Cheuk R.F."/>
            <person name="Chin C.W."/>
            <person name="Chung M.K."/>
            <person name="Conn L."/>
            <person name="Conway A.B."/>
            <person name="Conway A.R."/>
            <person name="Creasy T.H."/>
            <person name="Dewar K."/>
            <person name="Dunn P."/>
            <person name="Etgu P."/>
            <person name="Feldblyum T.V."/>
            <person name="Feng J."/>
            <person name="Fong B."/>
            <person name="Fujii C.Y."/>
            <person name="Gill J.E."/>
            <person name="Goldsmith A.D."/>
            <person name="Haas B."/>
            <person name="Hansen N.F."/>
            <person name="Hughes B."/>
            <person name="Huizar L."/>
            <person name="Hunter J.L."/>
            <person name="Jenkins J."/>
            <person name="Johnson-Hopson C."/>
            <person name="Khan S."/>
            <person name="Khaykin E."/>
            <person name="Kim C.J."/>
            <person name="Koo H.L."/>
            <person name="Kremenetskaia I."/>
            <person name="Kurtz D.B."/>
            <person name="Kwan A."/>
            <person name="Lam B."/>
            <person name="Langin-Hooper S."/>
            <person name="Lee A."/>
            <person name="Lee J.M."/>
            <person name="Lenz C.A."/>
            <person name="Li J.H."/>
            <person name="Li Y."/>
            <person name="Lin X."/>
            <person name="Liu S.X."/>
            <person name="Liu Z.A."/>
            <person name="Luros J.S."/>
            <person name="Maiti R."/>
            <person name="Marziali A."/>
            <person name="Militscher J."/>
            <person name="Miranda M."/>
            <person name="Nguyen M."/>
            <person name="Nierman W.C."/>
            <person name="Osborne B.I."/>
            <person name="Pai G."/>
            <person name="Peterson J."/>
            <person name="Pham P.K."/>
            <person name="Rizzo M."/>
            <person name="Rooney T."/>
            <person name="Rowley D."/>
            <person name="Sakano H."/>
            <person name="Salzberg S.L."/>
            <person name="Schwartz J.R."/>
            <person name="Shinn P."/>
            <person name="Southwick A.M."/>
            <person name="Sun H."/>
            <person name="Tallon L.J."/>
            <person name="Tambunga G."/>
            <person name="Toriumi M.J."/>
            <person name="Town C.D."/>
            <person name="Utterback T."/>
            <person name="Van Aken S."/>
            <person name="Vaysberg M."/>
            <person name="Vysotskaia V.S."/>
            <person name="Walker M."/>
            <person name="Wu D."/>
            <person name="Yu G."/>
            <person name="Fraser C.M."/>
            <person name="Venter J.C."/>
            <person name="Davis R.W."/>
        </authorList>
    </citation>
    <scope>NUCLEOTIDE SEQUENCE [LARGE SCALE GENOMIC DNA]</scope>
    <source>
        <strain>cv. Columbia</strain>
    </source>
</reference>
<dbReference type="PANTHER" id="PTHR47451:SF1">
    <property type="entry name" value="ARM REPEAT SUPERFAMILY PROTEIN"/>
    <property type="match status" value="1"/>
</dbReference>
<organism evidence="4">
    <name type="scientific">Arabidopsis thaliana</name>
    <name type="common">Mouse-ear cress</name>
    <dbReference type="NCBI Taxonomy" id="3702"/>
    <lineage>
        <taxon>Eukaryota</taxon>
        <taxon>Viridiplantae</taxon>
        <taxon>Streptophyta</taxon>
        <taxon>Embryophyta</taxon>
        <taxon>Tracheophyta</taxon>
        <taxon>Spermatophyta</taxon>
        <taxon>Magnoliopsida</taxon>
        <taxon>eudicotyledons</taxon>
        <taxon>Gunneridae</taxon>
        <taxon>Pentapetalae</taxon>
        <taxon>rosids</taxon>
        <taxon>malvids</taxon>
        <taxon>Brassicales</taxon>
        <taxon>Brassicaceae</taxon>
        <taxon>Camelineae</taxon>
        <taxon>Arabidopsis</taxon>
    </lineage>
</organism>
<accession>O49300</accession>
<evidence type="ECO:0000256" key="3">
    <source>
        <dbReference type="SAM" id="MobiDB-lite"/>
    </source>
</evidence>
<dbReference type="PANTHER" id="PTHR47451">
    <property type="entry name" value="ARM REPEAT SUPERFAMILY PROTEIN"/>
    <property type="match status" value="1"/>
</dbReference>
<dbReference type="PIR" id="A86366">
    <property type="entry name" value="A86366"/>
</dbReference>
<dbReference type="InterPro" id="IPR016024">
    <property type="entry name" value="ARM-type_fold"/>
</dbReference>
<gene>
    <name evidence="4" type="primary">T26J12.6</name>
</gene>
<dbReference type="ExpressionAtlas" id="O49300">
    <property type="expression patterns" value="baseline and differential"/>
</dbReference>
<evidence type="ECO:0000313" key="4">
    <source>
        <dbReference type="EMBL" id="AAC00602.1"/>
    </source>
</evidence>
<feature type="region of interest" description="Disordered" evidence="3">
    <location>
        <begin position="1"/>
        <end position="67"/>
    </location>
</feature>
<dbReference type="Pfam" id="PF00514">
    <property type="entry name" value="Arm"/>
    <property type="match status" value="1"/>
</dbReference>
<dbReference type="FunFam" id="1.25.10.10:FF:002005">
    <property type="entry name" value="ARM repeat superfamily protein"/>
    <property type="match status" value="1"/>
</dbReference>
<evidence type="ECO:0000256" key="2">
    <source>
        <dbReference type="PROSITE-ProRule" id="PRU00259"/>
    </source>
</evidence>
<keyword evidence="1" id="KW-0677">Repeat</keyword>
<protein>
    <submittedName>
        <fullName evidence="4">T26J12.6 protein</fullName>
    </submittedName>
</protein>
<feature type="repeat" description="ARM" evidence="2">
    <location>
        <begin position="1230"/>
        <end position="1272"/>
    </location>
</feature>
<feature type="compositionally biased region" description="Polar residues" evidence="3">
    <location>
        <begin position="577"/>
        <end position="591"/>
    </location>
</feature>
<feature type="region of interest" description="Disordered" evidence="3">
    <location>
        <begin position="577"/>
        <end position="606"/>
    </location>
</feature>
<dbReference type="SMART" id="SM00185">
    <property type="entry name" value="ARM"/>
    <property type="match status" value="8"/>
</dbReference>
<feature type="region of interest" description="Disordered" evidence="3">
    <location>
        <begin position="87"/>
        <end position="110"/>
    </location>
</feature>
<feature type="compositionally biased region" description="Polar residues" evidence="3">
    <location>
        <begin position="49"/>
        <end position="61"/>
    </location>
</feature>
<dbReference type="FunFam" id="1.25.10.10:FF:000984">
    <property type="entry name" value="U-box domain-containing protein 2"/>
    <property type="match status" value="1"/>
</dbReference>
<dbReference type="Gene3D" id="1.25.10.10">
    <property type="entry name" value="Leucine-rich Repeat Variant"/>
    <property type="match status" value="3"/>
</dbReference>
<feature type="repeat" description="ARM" evidence="2">
    <location>
        <begin position="738"/>
        <end position="780"/>
    </location>
</feature>
<name>O49300_ARATH</name>
<dbReference type="EMBL" id="AC002311">
    <property type="protein sequence ID" value="AAC00602.1"/>
    <property type="molecule type" value="Genomic_DNA"/>
</dbReference>
<dbReference type="InterPro" id="IPR000225">
    <property type="entry name" value="Armadillo"/>
</dbReference>
<dbReference type="PROSITE" id="PS50176">
    <property type="entry name" value="ARM_REPEAT"/>
    <property type="match status" value="4"/>
</dbReference>